<dbReference type="InterPro" id="IPR025444">
    <property type="entry name" value="Monooxy_af470"/>
</dbReference>
<organism evidence="1 2">
    <name type="scientific">Hirschia litorea</name>
    <dbReference type="NCBI Taxonomy" id="1199156"/>
    <lineage>
        <taxon>Bacteria</taxon>
        <taxon>Pseudomonadati</taxon>
        <taxon>Pseudomonadota</taxon>
        <taxon>Alphaproteobacteria</taxon>
        <taxon>Hyphomonadales</taxon>
        <taxon>Hyphomonadaceae</taxon>
        <taxon>Hirschia</taxon>
    </lineage>
</organism>
<reference evidence="2" key="1">
    <citation type="journal article" date="2019" name="Int. J. Syst. Evol. Microbiol.">
        <title>The Global Catalogue of Microorganisms (GCM) 10K type strain sequencing project: providing services to taxonomists for standard genome sequencing and annotation.</title>
        <authorList>
            <consortium name="The Broad Institute Genomics Platform"/>
            <consortium name="The Broad Institute Genome Sequencing Center for Infectious Disease"/>
            <person name="Wu L."/>
            <person name="Ma J."/>
        </authorList>
    </citation>
    <scope>NUCLEOTIDE SEQUENCE [LARGE SCALE GENOMIC DNA]</scope>
    <source>
        <strain evidence="2">CCUG 51308</strain>
    </source>
</reference>
<dbReference type="Proteomes" id="UP001596492">
    <property type="component" value="Unassembled WGS sequence"/>
</dbReference>
<dbReference type="RefSeq" id="WP_382167551.1">
    <property type="nucleotide sequence ID" value="NZ_JBHTBR010000005.1"/>
</dbReference>
<keyword evidence="2" id="KW-1185">Reference proteome</keyword>
<evidence type="ECO:0000313" key="2">
    <source>
        <dbReference type="Proteomes" id="UP001596492"/>
    </source>
</evidence>
<proteinExistence type="predicted"/>
<evidence type="ECO:0000313" key="1">
    <source>
        <dbReference type="EMBL" id="MFC7292260.1"/>
    </source>
</evidence>
<gene>
    <name evidence="1" type="ORF">ACFQS8_11575</name>
</gene>
<accession>A0ABW2IN61</accession>
<protein>
    <submittedName>
        <fullName evidence="1">DUF4188 domain-containing protein</fullName>
    </submittedName>
</protein>
<comment type="caution">
    <text evidence="1">The sequence shown here is derived from an EMBL/GenBank/DDBJ whole genome shotgun (WGS) entry which is preliminary data.</text>
</comment>
<dbReference type="Pfam" id="PF13826">
    <property type="entry name" value="Monooxy_af470-like"/>
    <property type="match status" value="1"/>
</dbReference>
<sequence length="167" mass="19358">MTATNNDYITVEMEDDFVVFLTGMRINKWWKVWKWLPVFIAMPRMCRELARRPELGMIHYRYHPGFGSMMVVQYWKSFEHLHAYASHKGCAHVPAWRSMNKAVGTNGDVGTWHETYMVKKTDYECLYVNMPDHGLGKVGTKVIAKGKKRTAKGRLGRGNDDWSQLGV</sequence>
<name>A0ABW2IN61_9PROT</name>
<dbReference type="EMBL" id="JBHTBR010000005">
    <property type="protein sequence ID" value="MFC7292260.1"/>
    <property type="molecule type" value="Genomic_DNA"/>
</dbReference>